<feature type="domain" description="Helicase C-terminal" evidence="8">
    <location>
        <begin position="260"/>
        <end position="419"/>
    </location>
</feature>
<comment type="caution">
    <text evidence="9">The sequence shown here is derived from an EMBL/GenBank/DDBJ whole genome shotgun (WGS) entry which is preliminary data.</text>
</comment>
<dbReference type="CDD" id="cd17964">
    <property type="entry name" value="DEADc_MSS116"/>
    <property type="match status" value="1"/>
</dbReference>
<evidence type="ECO:0000256" key="6">
    <source>
        <dbReference type="SAM" id="MobiDB-lite"/>
    </source>
</evidence>
<dbReference type="PROSITE" id="PS51192">
    <property type="entry name" value="HELICASE_ATP_BIND_1"/>
    <property type="match status" value="1"/>
</dbReference>
<evidence type="ECO:0000313" key="10">
    <source>
        <dbReference type="Proteomes" id="UP001345013"/>
    </source>
</evidence>
<accession>A0ABR0K0D9</accession>
<reference evidence="9 10" key="1">
    <citation type="submission" date="2023-08" db="EMBL/GenBank/DDBJ databases">
        <title>Black Yeasts Isolated from many extreme environments.</title>
        <authorList>
            <person name="Coleine C."/>
            <person name="Stajich J.E."/>
            <person name="Selbmann L."/>
        </authorList>
    </citation>
    <scope>NUCLEOTIDE SEQUENCE [LARGE SCALE GENOMIC DNA]</scope>
    <source>
        <strain evidence="9 10">CCFEE 5885</strain>
    </source>
</reference>
<evidence type="ECO:0000313" key="9">
    <source>
        <dbReference type="EMBL" id="KAK5080353.1"/>
    </source>
</evidence>
<evidence type="ECO:0000256" key="4">
    <source>
        <dbReference type="ARBA" id="ARBA00022884"/>
    </source>
</evidence>
<dbReference type="Gene3D" id="3.40.50.300">
    <property type="entry name" value="P-loop containing nucleotide triphosphate hydrolases"/>
    <property type="match status" value="2"/>
</dbReference>
<evidence type="ECO:0000256" key="3">
    <source>
        <dbReference type="ARBA" id="ARBA00022840"/>
    </source>
</evidence>
<dbReference type="InterPro" id="IPR027417">
    <property type="entry name" value="P-loop_NTPase"/>
</dbReference>
<dbReference type="PROSITE" id="PS51194">
    <property type="entry name" value="HELICASE_CTER"/>
    <property type="match status" value="1"/>
</dbReference>
<dbReference type="SMART" id="SM00490">
    <property type="entry name" value="HELICc"/>
    <property type="match status" value="1"/>
</dbReference>
<comment type="domain">
    <text evidence="5">The Q motif is unique to and characteristic of the DEAD box family of RNA helicases and controls ATP binding and hydrolysis.</text>
</comment>
<feature type="domain" description="Helicase ATP-binding" evidence="7">
    <location>
        <begin position="45"/>
        <end position="229"/>
    </location>
</feature>
<keyword evidence="3 5" id="KW-0067">ATP-binding</keyword>
<feature type="compositionally biased region" description="Polar residues" evidence="6">
    <location>
        <begin position="492"/>
        <end position="504"/>
    </location>
</feature>
<dbReference type="EC" id="3.6.4.13" evidence="5"/>
<dbReference type="PANTHER" id="PTHR24031">
    <property type="entry name" value="RNA HELICASE"/>
    <property type="match status" value="1"/>
</dbReference>
<dbReference type="Pfam" id="PF00271">
    <property type="entry name" value="Helicase_C"/>
    <property type="match status" value="1"/>
</dbReference>
<evidence type="ECO:0000259" key="8">
    <source>
        <dbReference type="PROSITE" id="PS51194"/>
    </source>
</evidence>
<dbReference type="Pfam" id="PF00270">
    <property type="entry name" value="DEAD"/>
    <property type="match status" value="1"/>
</dbReference>
<dbReference type="InterPro" id="IPR001650">
    <property type="entry name" value="Helicase_C-like"/>
</dbReference>
<keyword evidence="5" id="KW-0347">Helicase</keyword>
<proteinExistence type="inferred from homology"/>
<feature type="region of interest" description="Disordered" evidence="6">
    <location>
        <begin position="492"/>
        <end position="555"/>
    </location>
</feature>
<comment type="similarity">
    <text evidence="5">Belongs to the DEAD box helicase family.</text>
</comment>
<dbReference type="InterPro" id="IPR014001">
    <property type="entry name" value="Helicase_ATP-bd"/>
</dbReference>
<comment type="catalytic activity">
    <reaction evidence="5">
        <text>ATP + H2O = ADP + phosphate + H(+)</text>
        <dbReference type="Rhea" id="RHEA:13065"/>
        <dbReference type="ChEBI" id="CHEBI:15377"/>
        <dbReference type="ChEBI" id="CHEBI:15378"/>
        <dbReference type="ChEBI" id="CHEBI:30616"/>
        <dbReference type="ChEBI" id="CHEBI:43474"/>
        <dbReference type="ChEBI" id="CHEBI:456216"/>
        <dbReference type="EC" id="3.6.4.13"/>
    </reaction>
</comment>
<feature type="compositionally biased region" description="Basic residues" evidence="6">
    <location>
        <begin position="534"/>
        <end position="543"/>
    </location>
</feature>
<keyword evidence="1 5" id="KW-0547">Nucleotide-binding</keyword>
<dbReference type="InterPro" id="IPR011545">
    <property type="entry name" value="DEAD/DEAH_box_helicase_dom"/>
</dbReference>
<evidence type="ECO:0000256" key="5">
    <source>
        <dbReference type="RuleBase" id="RU365068"/>
    </source>
</evidence>
<feature type="compositionally biased region" description="Low complexity" evidence="6">
    <location>
        <begin position="546"/>
        <end position="555"/>
    </location>
</feature>
<gene>
    <name evidence="9" type="ORF">LTR24_008553</name>
</gene>
<dbReference type="EMBL" id="JAVRRG010000151">
    <property type="protein sequence ID" value="KAK5080353.1"/>
    <property type="molecule type" value="Genomic_DNA"/>
</dbReference>
<keyword evidence="4 5" id="KW-0694">RNA-binding</keyword>
<evidence type="ECO:0000256" key="1">
    <source>
        <dbReference type="ARBA" id="ARBA00022741"/>
    </source>
</evidence>
<dbReference type="Proteomes" id="UP001345013">
    <property type="component" value="Unassembled WGS sequence"/>
</dbReference>
<sequence length="555" mass="59600">MPFLEDGGDAQAYATMSGTLDARLLKALSVMGFETMTPVQQIVLTQMPNFQSDCLVQAKTGTGKTAAFLLPCLHTLLNTPRPLPKGQVGVLIISPTRELALQIAKECDQLTSQLGKNRLECHVAFGGTARASNMSKFMNGSPSILVATPGRLKDYLSERPVASRFANIRTVILDEADTMLESGFLADVREILKLLPPKSAGWQGMCFSATVPAKTRDVIDCVLAPGYCSLSTIDKTEPPTLERVPQYHVIMPSVVDTFNTLSSLINHELAPDSKAIVFGVTANMVALYSSLFAQGLTSLRVFELHSRLSQNVRTRTTSEFKSATSGIMFASDVIGRGMDFPNVDLVIQVGLPSSAEQYVHRVGRTGRAGNTGRAIILLTQAESFFITANRRLPIQPHAQTAAIVNDAIACAPQIEQAMYAVDETVKQRAYSSFLGFFAGSGLLKPLRMDKAGLVRIANDMALQGMHCPEPPAMEKKTIGKMGLKGVPGFNYSSGGATTGAQATQPPRRPRVAAKEGSNGSHDVLSPKQGDTGAVKKKPFRNGRRGGNASAGREGW</sequence>
<name>A0ABR0K0D9_9EURO</name>
<organism evidence="9 10">
    <name type="scientific">Lithohypha guttulata</name>
    <dbReference type="NCBI Taxonomy" id="1690604"/>
    <lineage>
        <taxon>Eukaryota</taxon>
        <taxon>Fungi</taxon>
        <taxon>Dikarya</taxon>
        <taxon>Ascomycota</taxon>
        <taxon>Pezizomycotina</taxon>
        <taxon>Eurotiomycetes</taxon>
        <taxon>Chaetothyriomycetidae</taxon>
        <taxon>Chaetothyriales</taxon>
        <taxon>Trichomeriaceae</taxon>
        <taxon>Lithohypha</taxon>
    </lineage>
</organism>
<evidence type="ECO:0000259" key="7">
    <source>
        <dbReference type="PROSITE" id="PS51192"/>
    </source>
</evidence>
<protein>
    <recommendedName>
        <fullName evidence="5">ATP-dependent RNA helicase</fullName>
        <ecNumber evidence="5">3.6.4.13</ecNumber>
    </recommendedName>
</protein>
<dbReference type="SMART" id="SM00487">
    <property type="entry name" value="DEXDc"/>
    <property type="match status" value="1"/>
</dbReference>
<keyword evidence="10" id="KW-1185">Reference proteome</keyword>
<keyword evidence="2 5" id="KW-0378">Hydrolase</keyword>
<comment type="function">
    <text evidence="5">RNA helicase.</text>
</comment>
<evidence type="ECO:0000256" key="2">
    <source>
        <dbReference type="ARBA" id="ARBA00022801"/>
    </source>
</evidence>
<dbReference type="SUPFAM" id="SSF52540">
    <property type="entry name" value="P-loop containing nucleoside triphosphate hydrolases"/>
    <property type="match status" value="1"/>
</dbReference>
<dbReference type="CDD" id="cd18787">
    <property type="entry name" value="SF2_C_DEAD"/>
    <property type="match status" value="1"/>
</dbReference>